<evidence type="ECO:0000256" key="4">
    <source>
        <dbReference type="ARBA" id="ARBA00022759"/>
    </source>
</evidence>
<dbReference type="InterPro" id="IPR043502">
    <property type="entry name" value="DNA/RNA_pol_sf"/>
</dbReference>
<dbReference type="PROSITE" id="PS50994">
    <property type="entry name" value="INTEGRASE"/>
    <property type="match status" value="1"/>
</dbReference>
<dbReference type="CDD" id="cd01647">
    <property type="entry name" value="RT_LTR"/>
    <property type="match status" value="1"/>
</dbReference>
<dbReference type="InterPro" id="IPR001584">
    <property type="entry name" value="Integrase_cat-core"/>
</dbReference>
<name>A0AA38WL99_9ASTR</name>
<gene>
    <name evidence="9" type="ORF">OSB04_011179</name>
</gene>
<dbReference type="EMBL" id="JARYMX010000003">
    <property type="protein sequence ID" value="KAJ9556565.1"/>
    <property type="molecule type" value="Genomic_DNA"/>
</dbReference>
<feature type="domain" description="Reverse transcriptase" evidence="7">
    <location>
        <begin position="1"/>
        <end position="193"/>
    </location>
</feature>
<dbReference type="Gene3D" id="1.10.340.70">
    <property type="match status" value="1"/>
</dbReference>
<keyword evidence="3" id="KW-0540">Nuclease</keyword>
<dbReference type="InterPro" id="IPR041588">
    <property type="entry name" value="Integrase_H2C2"/>
</dbReference>
<dbReference type="InterPro" id="IPR036397">
    <property type="entry name" value="RNaseH_sf"/>
</dbReference>
<evidence type="ECO:0000313" key="9">
    <source>
        <dbReference type="EMBL" id="KAJ9556565.1"/>
    </source>
</evidence>
<evidence type="ECO:0000259" key="7">
    <source>
        <dbReference type="PROSITE" id="PS50878"/>
    </source>
</evidence>
<keyword evidence="5" id="KW-0378">Hydrolase</keyword>
<evidence type="ECO:0000256" key="3">
    <source>
        <dbReference type="ARBA" id="ARBA00022722"/>
    </source>
</evidence>
<dbReference type="InterPro" id="IPR000477">
    <property type="entry name" value="RT_dom"/>
</dbReference>
<dbReference type="Pfam" id="PF17917">
    <property type="entry name" value="RT_RNaseH"/>
    <property type="match status" value="1"/>
</dbReference>
<dbReference type="GO" id="GO:0004519">
    <property type="term" value="F:endonuclease activity"/>
    <property type="evidence" value="ECO:0007669"/>
    <property type="project" value="UniProtKB-KW"/>
</dbReference>
<accession>A0AA38WL99</accession>
<dbReference type="CDD" id="cd09274">
    <property type="entry name" value="RNase_HI_RT_Ty3"/>
    <property type="match status" value="1"/>
</dbReference>
<evidence type="ECO:0000259" key="8">
    <source>
        <dbReference type="PROSITE" id="PS50994"/>
    </source>
</evidence>
<dbReference type="InterPro" id="IPR050951">
    <property type="entry name" value="Retrovirus_Pol_polyprotein"/>
</dbReference>
<dbReference type="PANTHER" id="PTHR37984:SF5">
    <property type="entry name" value="PROTEIN NYNRIN-LIKE"/>
    <property type="match status" value="1"/>
</dbReference>
<dbReference type="GO" id="GO:0003964">
    <property type="term" value="F:RNA-directed DNA polymerase activity"/>
    <property type="evidence" value="ECO:0007669"/>
    <property type="project" value="UniProtKB-KW"/>
</dbReference>
<dbReference type="Gene3D" id="3.30.420.10">
    <property type="entry name" value="Ribonuclease H-like superfamily/Ribonuclease H"/>
    <property type="match status" value="1"/>
</dbReference>
<keyword evidence="4" id="KW-0255">Endonuclease</keyword>
<dbReference type="GO" id="GO:0003676">
    <property type="term" value="F:nucleic acid binding"/>
    <property type="evidence" value="ECO:0007669"/>
    <property type="project" value="InterPro"/>
</dbReference>
<dbReference type="GO" id="GO:0015074">
    <property type="term" value="P:DNA integration"/>
    <property type="evidence" value="ECO:0007669"/>
    <property type="project" value="InterPro"/>
</dbReference>
<keyword evidence="10" id="KW-1185">Reference proteome</keyword>
<evidence type="ECO:0000256" key="2">
    <source>
        <dbReference type="ARBA" id="ARBA00022695"/>
    </source>
</evidence>
<comment type="caution">
    <text evidence="9">The sequence shown here is derived from an EMBL/GenBank/DDBJ whole genome shotgun (WGS) entry which is preliminary data.</text>
</comment>
<feature type="domain" description="Integrase catalytic" evidence="8">
    <location>
        <begin position="665"/>
        <end position="775"/>
    </location>
</feature>
<dbReference type="PANTHER" id="PTHR37984">
    <property type="entry name" value="PROTEIN CBG26694"/>
    <property type="match status" value="1"/>
</dbReference>
<dbReference type="SUPFAM" id="SSF53098">
    <property type="entry name" value="Ribonuclease H-like"/>
    <property type="match status" value="1"/>
</dbReference>
<keyword evidence="6" id="KW-0695">RNA-directed DNA polymerase</keyword>
<keyword evidence="1" id="KW-0808">Transferase</keyword>
<evidence type="ECO:0000256" key="6">
    <source>
        <dbReference type="ARBA" id="ARBA00022918"/>
    </source>
</evidence>
<dbReference type="GO" id="GO:0016787">
    <property type="term" value="F:hydrolase activity"/>
    <property type="evidence" value="ECO:0007669"/>
    <property type="project" value="UniProtKB-KW"/>
</dbReference>
<sequence length="803" mass="91275">MASVAHYNMELHQMDVKATFLYEEVIYMKSPEGFMEPEMEDHIWIGWINGIISSARVSVLVNNSPILQFWLEKGVQQGDPLSPFLLIVAMEGLIAAIKESMAIGIFHGIPLRNNGPMLANLHYADDAIFLGKWEEVNIRNLIAILHWFHLALGLKINWNKSTITGIKLEGVRRKFFWGSKESQTKISWVAWESVVNNVQKGGLGVGSLEAHNVALLVNWWWHFKNEEGALWRKVITTLHGKDEGLGGNTRSGLVEKGLGYHCFDEQILGAGQFTPGGKGGKETSEFMVERDGCQREYHGRSDQPRACSIRLPSNSCPPNDKEKTTFTCLYGTFAYRRMPFGLCNAPTTFQRCMIAIFFSFIGKSLEVFMDEFSVHGPDFDRCLSNLSKVLHRCQEVHLVLNWKKCHFVVTEGVILGHVVSNRGIEVDRAKIETLDPAQMNYSTTEKELLAIVFDLEKFRSYLVGSKVIIYFDHAALRHLLHKKDSKSRLIRWILLLQEFDLEIRDKSDSENSVADHLSRLELGDSPISLPINDSLPDDQLLVVSCNDSPWYADIVNFLACGVEPHGLNSNQRKKFFHDVKYYFWDDPFLYRSCVDSVICRRVPSKEPESILAHCHDLPCGGHAGTGKTVAKVLHSGFYWPTLFRDVEVFVRKCDRCQRRGNISRRHEMPLNYILEVELFDVWGIDFMGPFPSSYSNHFILVSIDYVSKWLKAIASPTNDPRVVSKFLKRQIFPRFGVPRVIISEGGSHFIESKQVVKSRFPIASLRPFLRRPSHPLGRIGPLSSMMCFGPSEPPSKRLSGLPL</sequence>
<evidence type="ECO:0000313" key="10">
    <source>
        <dbReference type="Proteomes" id="UP001172457"/>
    </source>
</evidence>
<organism evidence="9 10">
    <name type="scientific">Centaurea solstitialis</name>
    <name type="common">yellow star-thistle</name>
    <dbReference type="NCBI Taxonomy" id="347529"/>
    <lineage>
        <taxon>Eukaryota</taxon>
        <taxon>Viridiplantae</taxon>
        <taxon>Streptophyta</taxon>
        <taxon>Embryophyta</taxon>
        <taxon>Tracheophyta</taxon>
        <taxon>Spermatophyta</taxon>
        <taxon>Magnoliopsida</taxon>
        <taxon>eudicotyledons</taxon>
        <taxon>Gunneridae</taxon>
        <taxon>Pentapetalae</taxon>
        <taxon>asterids</taxon>
        <taxon>campanulids</taxon>
        <taxon>Asterales</taxon>
        <taxon>Asteraceae</taxon>
        <taxon>Carduoideae</taxon>
        <taxon>Cardueae</taxon>
        <taxon>Centaureinae</taxon>
        <taxon>Centaurea</taxon>
    </lineage>
</organism>
<dbReference type="Pfam" id="PF17921">
    <property type="entry name" value="Integrase_H2C2"/>
    <property type="match status" value="1"/>
</dbReference>
<dbReference type="InterPro" id="IPR041373">
    <property type="entry name" value="RT_RNaseH"/>
</dbReference>
<dbReference type="Gene3D" id="3.30.70.270">
    <property type="match status" value="1"/>
</dbReference>
<dbReference type="Pfam" id="PF00078">
    <property type="entry name" value="RVT_1"/>
    <property type="match status" value="2"/>
</dbReference>
<dbReference type="InterPro" id="IPR012337">
    <property type="entry name" value="RNaseH-like_sf"/>
</dbReference>
<dbReference type="SUPFAM" id="SSF56672">
    <property type="entry name" value="DNA/RNA polymerases"/>
    <property type="match status" value="1"/>
</dbReference>
<dbReference type="Proteomes" id="UP001172457">
    <property type="component" value="Chromosome 3"/>
</dbReference>
<dbReference type="PROSITE" id="PS50878">
    <property type="entry name" value="RT_POL"/>
    <property type="match status" value="1"/>
</dbReference>
<dbReference type="AlphaFoldDB" id="A0AA38WL99"/>
<protein>
    <submittedName>
        <fullName evidence="9">Uncharacterized protein</fullName>
    </submittedName>
</protein>
<reference evidence="9" key="1">
    <citation type="submission" date="2023-03" db="EMBL/GenBank/DDBJ databases">
        <title>Chromosome-scale reference genome and RAD-based genetic map of yellow starthistle (Centaurea solstitialis) reveal putative structural variation and QTLs associated with invader traits.</title>
        <authorList>
            <person name="Reatini B."/>
            <person name="Cang F.A."/>
            <person name="Jiang Q."/>
            <person name="Mckibben M.T.W."/>
            <person name="Barker M.S."/>
            <person name="Rieseberg L.H."/>
            <person name="Dlugosch K.M."/>
        </authorList>
    </citation>
    <scope>NUCLEOTIDE SEQUENCE</scope>
    <source>
        <strain evidence="9">CAN-66</strain>
        <tissue evidence="9">Leaf</tissue>
    </source>
</reference>
<evidence type="ECO:0000256" key="5">
    <source>
        <dbReference type="ARBA" id="ARBA00022801"/>
    </source>
</evidence>
<keyword evidence="2" id="KW-0548">Nucleotidyltransferase</keyword>
<dbReference type="FunFam" id="1.10.340.70:FF:000001">
    <property type="entry name" value="Retrovirus-related Pol polyprotein from transposon gypsy-like Protein"/>
    <property type="match status" value="1"/>
</dbReference>
<proteinExistence type="predicted"/>
<evidence type="ECO:0000256" key="1">
    <source>
        <dbReference type="ARBA" id="ARBA00022679"/>
    </source>
</evidence>
<dbReference type="InterPro" id="IPR043128">
    <property type="entry name" value="Rev_trsase/Diguanyl_cyclase"/>
</dbReference>